<dbReference type="Proteomes" id="UP001596289">
    <property type="component" value="Unassembled WGS sequence"/>
</dbReference>
<dbReference type="InterPro" id="IPR010090">
    <property type="entry name" value="Phage_tape_meas"/>
</dbReference>
<gene>
    <name evidence="4" type="ORF">ACFQGP_07665</name>
</gene>
<sequence>MADEPLGRMVIELGLDDAGLGKGLQGARKAVRSSMAEMKASMAVIGQAGGKFDLLSAKSSGLAKVIMAQRGEVNELGKAYKNSLVDGQPSAQTAKLASQFNNASAKLAALNKQYIDNARAAAEAKVQTTGVTGAMNTMGNGAIKVGRSVTSVGDTMTKRVTAPIALGFAAAGKAAISFNSQIDAMGPLLTNGGAVTAKYRAQLDQMAESSKKWAVQYGVSTTQINNGMSELVKRGFTTNQVLGSMPSILDATKASGEDMGTVMNATASIVEQFGLKTNSTAGTMKNTQMVTDSLTYAANATASGFGDLSEAFSYVGPVAASAGLSVQQTAAAIGVLSDRGIEGQKAGTGLRSILTSLVKPTRAAKGAFDEMGISSSELKRDSKDLPQLIRDITEGTKGWDKADRNKAIATAFGKENQTSMNALISAGADKLQNLTDKTNAAGGATKRVAEEMMKTPAERLKRLQQQFEVTAITLGEKLMPYIVKGMDTFGKLADAFGNLSPKMQDFIVKLGVGAAAAGPLLSVFGRLTTGSGKVLTGIVKLAAKLAGLKAARTAASDLGVLGAASNTTKDQLSLFGNAAEGVGTKATSGAKGFTIFGKALTTGGTGAGVLGSALTPLGATVLGVGAAVAVGAVIWEGWGKQAVAAADRTSRWGTDVGAAADKSLGKMSEFSGNASAALETWSSNSEGSAKKVSGAFSDMYSQISKDAESTNKKIDKNLASLPASVAATLTASAEARKKQNNDTVASAKETTTNVNNIVKRAGEEHRKLTDDENTYIANSQQKLNQQEVATLNITGKQKKTVLAALNGEINNMTKQQRSTAISALQSSFEKEYMLYGKQKKTVTDMYKSGEISADSYHKALNKLADDHKKKNETMAESVYKLGKANGESAAQIDQDLQTVGSSYDKVAAKIKKQSKSAKESSGVLTNETGNMSKTASKAAKYWNDLVWDKKTGIVKTNAQEEVTKAVASESGWKQIKYDLKHANLSSNAKELIATAVLQNGKWNNLTWPQQKALIRTNSAETMYNVMKDNGTWDQIKWEQQAALINSNTKGEVGAAMIDNGHWNDLTWEQQKALVQTNAGETAMEALMAKGQWDGMSLEAKEAIVRSNSKAEIAQAIFDAGQWNNLEFDDQEALVTNKASKPVMEALNDAGKWNDLSIQAKQAIVQAKGKDELADIFTQYQLWNSLPSKEQIAAIKSKGGKELAELLDQLGFWNQLDPDEKNAVAHAKGKEELFAAMGGLESWNNMSLEQKQAVVHEIGSESVARSLNTLYAWQTMTPDQKTASIQALGNSQMLEMIGGINTFNGLDPKTQQAVAVAIGNGDITALTNTMNQWTGLTPAQQWAIANTRGSDQVWAAIGTFQNWNGLPQNVKTSIAQQIGQGDVQEAINTFNGWNKLTPKQQTAIAKQVGKGDVQGAISTIMSWSKTSPGGTKTANAKDSASGPMGSATRSTKTFKSTSPGGTKTANGRDNTSRPLGAATRSTNIFRGTSPGSTKNANGSDHTSQPFGTAKRSIDRFRGTSPGGAKRATAVDNASGPAHSASRAVDGFSARRSHTVTLTTITRNITEFIKKHLKGGTSDFEGGTMMVNDQAGPMFRELVQFPTGETFVPHGRNVVFNAPKHTKVVPAGKTNRLLGGIPQFANGIGGIPENADYLQDARNLTTQLNQQVVQMDDSRIVDSNNQTTRMIQASQQQQAELMQQQSNMIAAFMNLFAGTGIGEKLQSLAEKKTELKLDGASFSKQMAPFNSVNQVQRSNFADRGLSIDQSI</sequence>
<feature type="compositionally biased region" description="Polar residues" evidence="2">
    <location>
        <begin position="1421"/>
        <end position="1437"/>
    </location>
</feature>
<keyword evidence="5" id="KW-1185">Reference proteome</keyword>
<dbReference type="RefSeq" id="WP_125552518.1">
    <property type="nucleotide sequence ID" value="NZ_JBHSSL010000042.1"/>
</dbReference>
<accession>A0ABW1RED3</accession>
<keyword evidence="1" id="KW-1188">Viral release from host cell</keyword>
<evidence type="ECO:0000256" key="2">
    <source>
        <dbReference type="SAM" id="MobiDB-lite"/>
    </source>
</evidence>
<feature type="domain" description="Phage tail tape measure protein" evidence="3">
    <location>
        <begin position="209"/>
        <end position="413"/>
    </location>
</feature>
<comment type="caution">
    <text evidence="4">The sequence shown here is derived from an EMBL/GenBank/DDBJ whole genome shotgun (WGS) entry which is preliminary data.</text>
</comment>
<dbReference type="PANTHER" id="PTHR37813:SF1">
    <property type="entry name" value="FELS-2 PROPHAGE PROTEIN"/>
    <property type="match status" value="1"/>
</dbReference>
<feature type="region of interest" description="Disordered" evidence="2">
    <location>
        <begin position="1421"/>
        <end position="1545"/>
    </location>
</feature>
<evidence type="ECO:0000313" key="4">
    <source>
        <dbReference type="EMBL" id="MFC6170451.1"/>
    </source>
</evidence>
<protein>
    <submittedName>
        <fullName evidence="4">Phage tail tape measure protein</fullName>
    </submittedName>
</protein>
<feature type="compositionally biased region" description="Polar residues" evidence="2">
    <location>
        <begin position="1446"/>
        <end position="1505"/>
    </location>
</feature>
<dbReference type="EMBL" id="JBHSSL010000042">
    <property type="protein sequence ID" value="MFC6170451.1"/>
    <property type="molecule type" value="Genomic_DNA"/>
</dbReference>
<dbReference type="NCBIfam" id="TIGR01760">
    <property type="entry name" value="tape_meas_TP901"/>
    <property type="match status" value="1"/>
</dbReference>
<evidence type="ECO:0000256" key="1">
    <source>
        <dbReference type="ARBA" id="ARBA00022612"/>
    </source>
</evidence>
<dbReference type="Pfam" id="PF10145">
    <property type="entry name" value="PhageMin_Tail"/>
    <property type="match status" value="1"/>
</dbReference>
<organism evidence="4 5">
    <name type="scientific">Loigolactobacillus jiayinensis</name>
    <dbReference type="NCBI Taxonomy" id="2486016"/>
    <lineage>
        <taxon>Bacteria</taxon>
        <taxon>Bacillati</taxon>
        <taxon>Bacillota</taxon>
        <taxon>Bacilli</taxon>
        <taxon>Lactobacillales</taxon>
        <taxon>Lactobacillaceae</taxon>
        <taxon>Loigolactobacillus</taxon>
    </lineage>
</organism>
<proteinExistence type="predicted"/>
<evidence type="ECO:0000259" key="3">
    <source>
        <dbReference type="Pfam" id="PF10145"/>
    </source>
</evidence>
<dbReference type="PANTHER" id="PTHR37813">
    <property type="entry name" value="FELS-2 PROPHAGE PROTEIN"/>
    <property type="match status" value="1"/>
</dbReference>
<evidence type="ECO:0000313" key="5">
    <source>
        <dbReference type="Proteomes" id="UP001596289"/>
    </source>
</evidence>
<name>A0ABW1RED3_9LACO</name>
<reference evidence="5" key="1">
    <citation type="journal article" date="2019" name="Int. J. Syst. Evol. Microbiol.">
        <title>The Global Catalogue of Microorganisms (GCM) 10K type strain sequencing project: providing services to taxonomists for standard genome sequencing and annotation.</title>
        <authorList>
            <consortium name="The Broad Institute Genomics Platform"/>
            <consortium name="The Broad Institute Genome Sequencing Center for Infectious Disease"/>
            <person name="Wu L."/>
            <person name="Ma J."/>
        </authorList>
    </citation>
    <scope>NUCLEOTIDE SEQUENCE [LARGE SCALE GENOMIC DNA]</scope>
    <source>
        <strain evidence="5">CCM 8904</strain>
    </source>
</reference>